<gene>
    <name evidence="4" type="ORF">WJU16_18210</name>
</gene>
<accession>A0ABZ2YKI3</accession>
<name>A0ABZ2YKI3_9BACT</name>
<evidence type="ECO:0000313" key="4">
    <source>
        <dbReference type="EMBL" id="WZN39914.1"/>
    </source>
</evidence>
<dbReference type="InterPro" id="IPR050109">
    <property type="entry name" value="HTH-type_TetR-like_transc_reg"/>
</dbReference>
<evidence type="ECO:0000256" key="1">
    <source>
        <dbReference type="ARBA" id="ARBA00023125"/>
    </source>
</evidence>
<dbReference type="PRINTS" id="PR00455">
    <property type="entry name" value="HTHTETR"/>
</dbReference>
<feature type="DNA-binding region" description="H-T-H motif" evidence="2">
    <location>
        <begin position="66"/>
        <end position="85"/>
    </location>
</feature>
<protein>
    <submittedName>
        <fullName evidence="4">TetR/AcrR family transcriptional regulator</fullName>
    </submittedName>
</protein>
<sequence length="234" mass="27468">MPAIHDPIFSLPIFPLQPIQSQNYFKNKRSLTYLCSIMRPRDENKICLLHKKAIEMIVNEGLDGFGVNKLARAAGVSPATLYIYFKDREDLIIQVTLRVTQTMLEESLRDFDPDMHFEEGLRKQWHNRAAHFTRNPLDVEFIEKMRYSHLYSKVSVEVYTAFKEVMGKFVRNAIERKELIELPFEVYWSVAFAPLYQLIKFHTQEKTFIHKPFQLTEAAMEQTLQLVLKALKPA</sequence>
<feature type="domain" description="HTH tetR-type" evidence="3">
    <location>
        <begin position="43"/>
        <end position="103"/>
    </location>
</feature>
<evidence type="ECO:0000256" key="2">
    <source>
        <dbReference type="PROSITE-ProRule" id="PRU00335"/>
    </source>
</evidence>
<dbReference type="Pfam" id="PF00440">
    <property type="entry name" value="TetR_N"/>
    <property type="match status" value="1"/>
</dbReference>
<dbReference type="InterPro" id="IPR001647">
    <property type="entry name" value="HTH_TetR"/>
</dbReference>
<keyword evidence="5" id="KW-1185">Reference proteome</keyword>
<dbReference type="SUPFAM" id="SSF46689">
    <property type="entry name" value="Homeodomain-like"/>
    <property type="match status" value="1"/>
</dbReference>
<dbReference type="RefSeq" id="WP_341834878.1">
    <property type="nucleotide sequence ID" value="NZ_CP149822.1"/>
</dbReference>
<reference evidence="5" key="1">
    <citation type="submission" date="2024-03" db="EMBL/GenBank/DDBJ databases">
        <title>Chitinophaga horti sp. nov., isolated from garden soil.</title>
        <authorList>
            <person name="Lee D.S."/>
            <person name="Han D.M."/>
            <person name="Baek J.H."/>
            <person name="Choi D.G."/>
            <person name="Jeon J.H."/>
            <person name="Jeon C.O."/>
        </authorList>
    </citation>
    <scope>NUCLEOTIDE SEQUENCE [LARGE SCALE GENOMIC DNA]</scope>
    <source>
        <strain evidence="5">GPA1</strain>
    </source>
</reference>
<dbReference type="Gene3D" id="1.10.357.10">
    <property type="entry name" value="Tetracycline Repressor, domain 2"/>
    <property type="match status" value="1"/>
</dbReference>
<dbReference type="PROSITE" id="PS50977">
    <property type="entry name" value="HTH_TETR_2"/>
    <property type="match status" value="1"/>
</dbReference>
<keyword evidence="1 2" id="KW-0238">DNA-binding</keyword>
<evidence type="ECO:0000313" key="5">
    <source>
        <dbReference type="Proteomes" id="UP001485459"/>
    </source>
</evidence>
<dbReference type="Proteomes" id="UP001485459">
    <property type="component" value="Chromosome"/>
</dbReference>
<dbReference type="EMBL" id="CP149822">
    <property type="protein sequence ID" value="WZN39914.1"/>
    <property type="molecule type" value="Genomic_DNA"/>
</dbReference>
<dbReference type="PANTHER" id="PTHR30055">
    <property type="entry name" value="HTH-TYPE TRANSCRIPTIONAL REGULATOR RUTR"/>
    <property type="match status" value="1"/>
</dbReference>
<evidence type="ECO:0000259" key="3">
    <source>
        <dbReference type="PROSITE" id="PS50977"/>
    </source>
</evidence>
<dbReference type="InterPro" id="IPR009057">
    <property type="entry name" value="Homeodomain-like_sf"/>
</dbReference>
<organism evidence="4 5">
    <name type="scientific">Chitinophaga pollutisoli</name>
    <dbReference type="NCBI Taxonomy" id="3133966"/>
    <lineage>
        <taxon>Bacteria</taxon>
        <taxon>Pseudomonadati</taxon>
        <taxon>Bacteroidota</taxon>
        <taxon>Chitinophagia</taxon>
        <taxon>Chitinophagales</taxon>
        <taxon>Chitinophagaceae</taxon>
        <taxon>Chitinophaga</taxon>
    </lineage>
</organism>
<dbReference type="PANTHER" id="PTHR30055:SF207">
    <property type="entry name" value="HTH-TYPE TRANSCRIPTIONAL REPRESSOR FATR"/>
    <property type="match status" value="1"/>
</dbReference>
<proteinExistence type="predicted"/>